<reference evidence="1 2" key="1">
    <citation type="journal article" date="2023" name="Sci. Data">
        <title>Genome assembly of the Korean intertidal mud-creeper Batillaria attramentaria.</title>
        <authorList>
            <person name="Patra A.K."/>
            <person name="Ho P.T."/>
            <person name="Jun S."/>
            <person name="Lee S.J."/>
            <person name="Kim Y."/>
            <person name="Won Y.J."/>
        </authorList>
    </citation>
    <scope>NUCLEOTIDE SEQUENCE [LARGE SCALE GENOMIC DNA]</scope>
    <source>
        <strain evidence="1">Wonlab-2016</strain>
    </source>
</reference>
<name>A0ABD0M0G8_9CAEN</name>
<evidence type="ECO:0000313" key="2">
    <source>
        <dbReference type="Proteomes" id="UP001519460"/>
    </source>
</evidence>
<gene>
    <name evidence="1" type="ORF">BaRGS_00003590</name>
</gene>
<keyword evidence="2" id="KW-1185">Reference proteome</keyword>
<accession>A0ABD0M0G8</accession>
<proteinExistence type="predicted"/>
<evidence type="ECO:0000313" key="1">
    <source>
        <dbReference type="EMBL" id="KAK7505020.1"/>
    </source>
</evidence>
<sequence length="179" mass="19689">MSAISCPAPDCDVEWPATTPTDVLVRLLDIHSATAHQAAQPAAAQPGAAKAEKVRRPVISAAGTSEAWAYFEQRWSDYKQATRLTGPDVVFQLLECCDEALRKDLTRTYGALASSDEQTVLRNIKTLAVRQENVMVARVHLQQMRQDRDEPVRAFAARLRGQAGVCNFRVKCPSLACHA</sequence>
<organism evidence="1 2">
    <name type="scientific">Batillaria attramentaria</name>
    <dbReference type="NCBI Taxonomy" id="370345"/>
    <lineage>
        <taxon>Eukaryota</taxon>
        <taxon>Metazoa</taxon>
        <taxon>Spiralia</taxon>
        <taxon>Lophotrochozoa</taxon>
        <taxon>Mollusca</taxon>
        <taxon>Gastropoda</taxon>
        <taxon>Caenogastropoda</taxon>
        <taxon>Sorbeoconcha</taxon>
        <taxon>Cerithioidea</taxon>
        <taxon>Batillariidae</taxon>
        <taxon>Batillaria</taxon>
    </lineage>
</organism>
<comment type="caution">
    <text evidence="1">The sequence shown here is derived from an EMBL/GenBank/DDBJ whole genome shotgun (WGS) entry which is preliminary data.</text>
</comment>
<dbReference type="Proteomes" id="UP001519460">
    <property type="component" value="Unassembled WGS sequence"/>
</dbReference>
<dbReference type="EMBL" id="JACVVK020000012">
    <property type="protein sequence ID" value="KAK7505020.1"/>
    <property type="molecule type" value="Genomic_DNA"/>
</dbReference>
<protein>
    <submittedName>
        <fullName evidence="1">Uncharacterized protein</fullName>
    </submittedName>
</protein>
<dbReference type="AlphaFoldDB" id="A0ABD0M0G8"/>